<evidence type="ECO:0000256" key="1">
    <source>
        <dbReference type="ARBA" id="ARBA00004651"/>
    </source>
</evidence>
<feature type="transmembrane region" description="Helical" evidence="8">
    <location>
        <begin position="155"/>
        <end position="176"/>
    </location>
</feature>
<dbReference type="Proteomes" id="UP000004367">
    <property type="component" value="Unassembled WGS sequence"/>
</dbReference>
<keyword evidence="7 8" id="KW-0472">Membrane</keyword>
<dbReference type="GO" id="GO:0005886">
    <property type="term" value="C:plasma membrane"/>
    <property type="evidence" value="ECO:0007669"/>
    <property type="project" value="UniProtKB-SubCell"/>
</dbReference>
<dbReference type="FunFam" id="1.10.3470.10:FF:000001">
    <property type="entry name" value="Vitamin B12 ABC transporter permease BtuC"/>
    <property type="match status" value="1"/>
</dbReference>
<comment type="caution">
    <text evidence="9">The sequence shown here is derived from an EMBL/GenBank/DDBJ whole genome shotgun (WGS) entry which is preliminary data.</text>
</comment>
<sequence length="339" mass="33909">MVAGIALTTALLVTGVLVLGVGSVRIPAGDVLDVVLRRMWPGHADVSPVTDRIVWELRLPRVLAAAAVGAGLALCGAALQSLTGNDLADPYLLGVSSGAALGAVMTIVLGWTPPPDVPAGLATSVGAFAGALGALVLVLALAAGRSGDLPPARTILAGVAVAQLAGAGTSLVVMVFGDRQGAREVLAWTLGSFAGVRTTSAWVLVAGAVLATVLLTGSARTLDAFAFGETSARSLGVDVGRARWTFFVGCALVTAGTVAVVGPIGFVGLTVPHVVRLVVGPAHAFLLPLSALTGALLMVWSDTAARSLASGQEIPVGVVTALVGAPVLVVLLRRQARQV</sequence>
<dbReference type="Pfam" id="PF01032">
    <property type="entry name" value="FecCD"/>
    <property type="match status" value="1"/>
</dbReference>
<feature type="transmembrane region" description="Helical" evidence="8">
    <location>
        <begin position="201"/>
        <end position="223"/>
    </location>
</feature>
<organism evidence="9 10">
    <name type="scientific">Mobilicoccus pelagius NBRC 104925</name>
    <dbReference type="NCBI Taxonomy" id="1089455"/>
    <lineage>
        <taxon>Bacteria</taxon>
        <taxon>Bacillati</taxon>
        <taxon>Actinomycetota</taxon>
        <taxon>Actinomycetes</taxon>
        <taxon>Micrococcales</taxon>
        <taxon>Dermatophilaceae</taxon>
        <taxon>Mobilicoccus</taxon>
    </lineage>
</organism>
<evidence type="ECO:0000313" key="9">
    <source>
        <dbReference type="EMBL" id="GAB47330.1"/>
    </source>
</evidence>
<evidence type="ECO:0000256" key="4">
    <source>
        <dbReference type="ARBA" id="ARBA00022475"/>
    </source>
</evidence>
<name>H5UNM2_9MICO</name>
<evidence type="ECO:0000256" key="3">
    <source>
        <dbReference type="ARBA" id="ARBA00022448"/>
    </source>
</evidence>
<dbReference type="InterPro" id="IPR037294">
    <property type="entry name" value="ABC_BtuC-like"/>
</dbReference>
<dbReference type="EMBL" id="BAFE01000009">
    <property type="protein sequence ID" value="GAB47330.1"/>
    <property type="molecule type" value="Genomic_DNA"/>
</dbReference>
<comment type="similarity">
    <text evidence="2">Belongs to the binding-protein-dependent transport system permease family. FecCD subfamily.</text>
</comment>
<dbReference type="STRING" id="1089455.MOPEL_009_00200"/>
<dbReference type="PANTHER" id="PTHR30472:SF67">
    <property type="entry name" value="PERMEASE OF ABC TRANSPORTER-RELATED"/>
    <property type="match status" value="1"/>
</dbReference>
<dbReference type="CDD" id="cd06550">
    <property type="entry name" value="TM_ABC_iron-siderophores_like"/>
    <property type="match status" value="1"/>
</dbReference>
<evidence type="ECO:0000313" key="10">
    <source>
        <dbReference type="Proteomes" id="UP000004367"/>
    </source>
</evidence>
<feature type="transmembrane region" description="Helical" evidence="8">
    <location>
        <begin position="62"/>
        <end position="79"/>
    </location>
</feature>
<dbReference type="PANTHER" id="PTHR30472">
    <property type="entry name" value="FERRIC ENTEROBACTIN TRANSPORT SYSTEM PERMEASE PROTEIN"/>
    <property type="match status" value="1"/>
</dbReference>
<keyword evidence="5 8" id="KW-0812">Transmembrane</keyword>
<comment type="subcellular location">
    <subcellularLocation>
        <location evidence="1">Cell membrane</location>
        <topology evidence="1">Multi-pass membrane protein</topology>
    </subcellularLocation>
</comment>
<evidence type="ECO:0000256" key="8">
    <source>
        <dbReference type="SAM" id="Phobius"/>
    </source>
</evidence>
<feature type="transmembrane region" description="Helical" evidence="8">
    <location>
        <begin position="244"/>
        <end position="269"/>
    </location>
</feature>
<reference evidence="9 10" key="1">
    <citation type="submission" date="2012-02" db="EMBL/GenBank/DDBJ databases">
        <title>Whole genome shotgun sequence of Mobilicoccus pelagius NBRC 104925.</title>
        <authorList>
            <person name="Yoshida Y."/>
            <person name="Hosoyama A."/>
            <person name="Tsuchikane K."/>
            <person name="Katsumata H."/>
            <person name="Yamazaki S."/>
            <person name="Fujita N."/>
        </authorList>
    </citation>
    <scope>NUCLEOTIDE SEQUENCE [LARGE SCALE GENOMIC DNA]</scope>
    <source>
        <strain evidence="9 10">NBRC 104925</strain>
    </source>
</reference>
<feature type="transmembrane region" description="Helical" evidence="8">
    <location>
        <begin position="281"/>
        <end position="301"/>
    </location>
</feature>
<keyword evidence="4" id="KW-1003">Cell membrane</keyword>
<gene>
    <name evidence="9" type="ORF">MOPEL_009_00200</name>
</gene>
<accession>H5UNM2</accession>
<feature type="transmembrane region" description="Helical" evidence="8">
    <location>
        <begin position="117"/>
        <end position="143"/>
    </location>
</feature>
<dbReference type="RefSeq" id="WP_009481228.1">
    <property type="nucleotide sequence ID" value="NZ_BAFE01000009.1"/>
</dbReference>
<dbReference type="InterPro" id="IPR000522">
    <property type="entry name" value="ABC_transptr_permease_BtuC"/>
</dbReference>
<dbReference type="AlphaFoldDB" id="H5UNM2"/>
<keyword evidence="10" id="KW-1185">Reference proteome</keyword>
<keyword evidence="6 8" id="KW-1133">Transmembrane helix</keyword>
<feature type="transmembrane region" description="Helical" evidence="8">
    <location>
        <begin position="91"/>
        <end position="111"/>
    </location>
</feature>
<evidence type="ECO:0000256" key="2">
    <source>
        <dbReference type="ARBA" id="ARBA00007935"/>
    </source>
</evidence>
<dbReference type="Gene3D" id="1.10.3470.10">
    <property type="entry name" value="ABC transporter involved in vitamin B12 uptake, BtuC"/>
    <property type="match status" value="1"/>
</dbReference>
<feature type="transmembrane region" description="Helical" evidence="8">
    <location>
        <begin position="313"/>
        <end position="332"/>
    </location>
</feature>
<dbReference type="GO" id="GO:0022857">
    <property type="term" value="F:transmembrane transporter activity"/>
    <property type="evidence" value="ECO:0007669"/>
    <property type="project" value="InterPro"/>
</dbReference>
<dbReference type="GO" id="GO:0033214">
    <property type="term" value="P:siderophore-iron import into cell"/>
    <property type="evidence" value="ECO:0007669"/>
    <property type="project" value="TreeGrafter"/>
</dbReference>
<evidence type="ECO:0000256" key="6">
    <source>
        <dbReference type="ARBA" id="ARBA00022989"/>
    </source>
</evidence>
<dbReference type="eggNOG" id="COG0609">
    <property type="taxonomic scope" value="Bacteria"/>
</dbReference>
<evidence type="ECO:0000256" key="5">
    <source>
        <dbReference type="ARBA" id="ARBA00022692"/>
    </source>
</evidence>
<dbReference type="SUPFAM" id="SSF81345">
    <property type="entry name" value="ABC transporter involved in vitamin B12 uptake, BtuC"/>
    <property type="match status" value="1"/>
</dbReference>
<protein>
    <submittedName>
        <fullName evidence="9">Putative ABC transporter permease protein</fullName>
    </submittedName>
</protein>
<keyword evidence="3" id="KW-0813">Transport</keyword>
<proteinExistence type="inferred from homology"/>
<evidence type="ECO:0000256" key="7">
    <source>
        <dbReference type="ARBA" id="ARBA00023136"/>
    </source>
</evidence>